<dbReference type="Gene3D" id="3.15.10.50">
    <property type="match status" value="1"/>
</dbReference>
<dbReference type="PANTHER" id="PTHR11008:SF9">
    <property type="entry name" value="PROTEIN TAKEOUT-LIKE PROTEIN"/>
    <property type="match status" value="1"/>
</dbReference>
<dbReference type="InterPro" id="IPR038606">
    <property type="entry name" value="To_sf"/>
</dbReference>
<keyword evidence="2" id="KW-0732">Signal</keyword>
<dbReference type="OMA" id="NMRSMDE"/>
<dbReference type="InterPro" id="IPR038602">
    <property type="entry name" value="Mite_allergen_7_sf"/>
</dbReference>
<dbReference type="EMBL" id="KK116795">
    <property type="protein sequence ID" value="KFM68762.1"/>
    <property type="molecule type" value="Genomic_DNA"/>
</dbReference>
<evidence type="ECO:0000256" key="2">
    <source>
        <dbReference type="SAM" id="SignalP"/>
    </source>
</evidence>
<feature type="compositionally biased region" description="Basic and acidic residues" evidence="1">
    <location>
        <begin position="290"/>
        <end position="307"/>
    </location>
</feature>
<feature type="region of interest" description="Disordered" evidence="1">
    <location>
        <begin position="284"/>
        <end position="316"/>
    </location>
</feature>
<gene>
    <name evidence="3" type="ORF">X975_13338</name>
</gene>
<keyword evidence="4" id="KW-1185">Reference proteome</keyword>
<evidence type="ECO:0000313" key="4">
    <source>
        <dbReference type="Proteomes" id="UP000054359"/>
    </source>
</evidence>
<reference evidence="3 4" key="1">
    <citation type="submission" date="2013-11" db="EMBL/GenBank/DDBJ databases">
        <title>Genome sequencing of Stegodyphus mimosarum.</title>
        <authorList>
            <person name="Bechsgaard J."/>
        </authorList>
    </citation>
    <scope>NUCLEOTIDE SEQUENCE [LARGE SCALE GENOMIC DNA]</scope>
</reference>
<evidence type="ECO:0000313" key="3">
    <source>
        <dbReference type="EMBL" id="KFM68762.1"/>
    </source>
</evidence>
<dbReference type="InterPro" id="IPR010562">
    <property type="entry name" value="Haemolymph_juvenile_hormone-bd"/>
</dbReference>
<dbReference type="OrthoDB" id="6417507at2759"/>
<dbReference type="AlphaFoldDB" id="A0A087TUH3"/>
<dbReference type="Pfam" id="PF06585">
    <property type="entry name" value="JHBP"/>
    <property type="match status" value="1"/>
</dbReference>
<dbReference type="Proteomes" id="UP000054359">
    <property type="component" value="Unassembled WGS sequence"/>
</dbReference>
<name>A0A087TUH3_STEMI</name>
<dbReference type="Gene3D" id="3.15.10.30">
    <property type="entry name" value="Haemolymph juvenile hormone binding protein"/>
    <property type="match status" value="1"/>
</dbReference>
<feature type="non-terminal residue" evidence="3">
    <location>
        <position position="512"/>
    </location>
</feature>
<evidence type="ECO:0000256" key="1">
    <source>
        <dbReference type="SAM" id="MobiDB-lite"/>
    </source>
</evidence>
<proteinExistence type="predicted"/>
<dbReference type="PANTHER" id="PTHR11008">
    <property type="entry name" value="PROTEIN TAKEOUT-LIKE PROTEIN"/>
    <property type="match status" value="1"/>
</dbReference>
<sequence>MLDSMRNNSMNLILCLVLLSNGIFVLAQQNTAGESQSLEEEDPLLHSLHSVLIGKMSEARNAVLHGSPAGHIPVLDPFKMEPLTLTVQEPKGFVNVTLRKMFVEGLGNFQLRDIVTNLDVLRTSVLLRFPEIRVKGTYKLKGFLNPPFSQSLTDEGMFEAKVNDAMATWIGRIEHKEPDTDSSILSLSQAAFRTYWEAASHTFTSFLKKNEGALEKASELLQAVSSAVIEKVQRLAEEGLEQAIAHVMGRSKQTSWFEMYPPLPADTTSTVIDPDFELLESDTSPFVQESEAKSQAEPTTAEREGRSSRRKRQVPCENGEGLDEYVDTLLRFGRRLIRFQEPIPFPNTTVKIDDMLTVFLYNGGVRGASNLSRRKNAYVKCTNSSTTLGLVVRLENLRVNVKYRVLQDYRLLLFNGEGDIRIREVIVLVQLTQFTTPTGETRQRLDRLKIWKLGHVTVRLRGLGNLTSALAMLITYQINEDPKAVIPVAEAQVTHVIRQQLNNVTIPIFSII</sequence>
<organism evidence="3 4">
    <name type="scientific">Stegodyphus mimosarum</name>
    <name type="common">African social velvet spider</name>
    <dbReference type="NCBI Taxonomy" id="407821"/>
    <lineage>
        <taxon>Eukaryota</taxon>
        <taxon>Metazoa</taxon>
        <taxon>Ecdysozoa</taxon>
        <taxon>Arthropoda</taxon>
        <taxon>Chelicerata</taxon>
        <taxon>Arachnida</taxon>
        <taxon>Araneae</taxon>
        <taxon>Araneomorphae</taxon>
        <taxon>Entelegynae</taxon>
        <taxon>Eresoidea</taxon>
        <taxon>Eresidae</taxon>
        <taxon>Stegodyphus</taxon>
    </lineage>
</organism>
<accession>A0A087TUH3</accession>
<feature type="signal peptide" evidence="2">
    <location>
        <begin position="1"/>
        <end position="27"/>
    </location>
</feature>
<protein>
    <submittedName>
        <fullName evidence="3">Uncharacterized protein</fullName>
    </submittedName>
</protein>
<dbReference type="SMART" id="SM00700">
    <property type="entry name" value="JHBP"/>
    <property type="match status" value="1"/>
</dbReference>
<feature type="chain" id="PRO_5001829973" evidence="2">
    <location>
        <begin position="28"/>
        <end position="512"/>
    </location>
</feature>